<dbReference type="AlphaFoldDB" id="A0A853IB95"/>
<organism evidence="1 2">
    <name type="scientific">Spartinivicinus marinus</name>
    <dbReference type="NCBI Taxonomy" id="2994442"/>
    <lineage>
        <taxon>Bacteria</taxon>
        <taxon>Pseudomonadati</taxon>
        <taxon>Pseudomonadota</taxon>
        <taxon>Gammaproteobacteria</taxon>
        <taxon>Oceanospirillales</taxon>
        <taxon>Zooshikellaceae</taxon>
        <taxon>Spartinivicinus</taxon>
    </lineage>
</organism>
<dbReference type="RefSeq" id="WP_219340335.1">
    <property type="nucleotide sequence ID" value="NZ_JACCKB010000364.1"/>
</dbReference>
<dbReference type="Gene3D" id="3.90.320.10">
    <property type="match status" value="1"/>
</dbReference>
<gene>
    <name evidence="1" type="ORF">H0A36_30005</name>
</gene>
<protein>
    <submittedName>
        <fullName evidence="1">Oxidoreductase</fullName>
    </submittedName>
</protein>
<dbReference type="InterPro" id="IPR011604">
    <property type="entry name" value="PDDEXK-like_dom_sf"/>
</dbReference>
<evidence type="ECO:0000313" key="1">
    <source>
        <dbReference type="EMBL" id="NYZ70249.1"/>
    </source>
</evidence>
<feature type="non-terminal residue" evidence="1">
    <location>
        <position position="196"/>
    </location>
</feature>
<accession>A0A853IB95</accession>
<sequence length="196" mass="22219">MAVNLATETINTIYLHYKNKSDNGFRGHLGASIIGKECQRALWYDFHWCTPSNHSGQVLRLFETGQLAEARFAENLRAIGVQIHTVDPKTGLQYRVVACDGHFGGSMDGIGQGFPEAPKTPHVVEMKTHSEKSFKDLQKKQVKESKPQNYTQMQVYMHLGGFERAFYIAVNKNTDELYGERVEYDKPHAREAIDKA</sequence>
<dbReference type="Proteomes" id="UP000569732">
    <property type="component" value="Unassembled WGS sequence"/>
</dbReference>
<proteinExistence type="predicted"/>
<keyword evidence="2" id="KW-1185">Reference proteome</keyword>
<name>A0A853IB95_9GAMM</name>
<comment type="caution">
    <text evidence="1">The sequence shown here is derived from an EMBL/GenBank/DDBJ whole genome shotgun (WGS) entry which is preliminary data.</text>
</comment>
<reference evidence="1 2" key="1">
    <citation type="submission" date="2020-07" db="EMBL/GenBank/DDBJ databases">
        <title>Endozoicomonas sp. nov., isolated from sediment.</title>
        <authorList>
            <person name="Gu T."/>
        </authorList>
    </citation>
    <scope>NUCLEOTIDE SEQUENCE [LARGE SCALE GENOMIC DNA]</scope>
    <source>
        <strain evidence="1 2">SM1973</strain>
    </source>
</reference>
<dbReference type="EMBL" id="JACCKB010000364">
    <property type="protein sequence ID" value="NYZ70249.1"/>
    <property type="molecule type" value="Genomic_DNA"/>
</dbReference>
<evidence type="ECO:0000313" key="2">
    <source>
        <dbReference type="Proteomes" id="UP000569732"/>
    </source>
</evidence>